<gene>
    <name evidence="6" type="ORF">PMAYCL1PPCAC_19964</name>
</gene>
<feature type="non-terminal residue" evidence="6">
    <location>
        <position position="1"/>
    </location>
</feature>
<reference evidence="7" key="1">
    <citation type="submission" date="2022-10" db="EMBL/GenBank/DDBJ databases">
        <title>Genome assembly of Pristionchus species.</title>
        <authorList>
            <person name="Yoshida K."/>
            <person name="Sommer R.J."/>
        </authorList>
    </citation>
    <scope>NUCLEOTIDE SEQUENCE [LARGE SCALE GENOMIC DNA]</scope>
    <source>
        <strain evidence="7">RS5460</strain>
    </source>
</reference>
<keyword evidence="7" id="KW-1185">Reference proteome</keyword>
<keyword evidence="3" id="KW-0539">Nucleus</keyword>
<evidence type="ECO:0008006" key="8">
    <source>
        <dbReference type="Google" id="ProtNLM"/>
    </source>
</evidence>
<dbReference type="AlphaFoldDB" id="A0AAN5I2Y1"/>
<comment type="caution">
    <text evidence="6">The sequence shown here is derived from an EMBL/GenBank/DDBJ whole genome shotgun (WGS) entry which is preliminary data.</text>
</comment>
<dbReference type="FunFam" id="3.30.1120.90:FF:000005">
    <property type="entry name" value="Nucleosome assembly protein11"/>
    <property type="match status" value="1"/>
</dbReference>
<evidence type="ECO:0000256" key="3">
    <source>
        <dbReference type="ARBA" id="ARBA00023242"/>
    </source>
</evidence>
<evidence type="ECO:0000313" key="6">
    <source>
        <dbReference type="EMBL" id="GMR49769.1"/>
    </source>
</evidence>
<proteinExistence type="inferred from homology"/>
<protein>
    <recommendedName>
        <fullName evidence="8">Nap-1</fullName>
    </recommendedName>
</protein>
<dbReference type="EMBL" id="BTRK01000004">
    <property type="protein sequence ID" value="GMR49769.1"/>
    <property type="molecule type" value="Genomic_DNA"/>
</dbReference>
<evidence type="ECO:0000256" key="5">
    <source>
        <dbReference type="SAM" id="MobiDB-lite"/>
    </source>
</evidence>
<feature type="region of interest" description="Disordered" evidence="5">
    <location>
        <begin position="321"/>
        <end position="344"/>
    </location>
</feature>
<accession>A0AAN5I2Y1</accession>
<evidence type="ECO:0000256" key="4">
    <source>
        <dbReference type="RuleBase" id="RU003876"/>
    </source>
</evidence>
<comment type="subcellular location">
    <subcellularLocation>
        <location evidence="1">Nucleus</location>
    </subcellularLocation>
</comment>
<dbReference type="PANTHER" id="PTHR11875">
    <property type="entry name" value="TESTIS-SPECIFIC Y-ENCODED PROTEIN"/>
    <property type="match status" value="1"/>
</dbReference>
<dbReference type="Proteomes" id="UP001328107">
    <property type="component" value="Unassembled WGS sequence"/>
</dbReference>
<name>A0AAN5I2Y1_9BILA</name>
<dbReference type="Gene3D" id="1.20.5.1500">
    <property type="match status" value="1"/>
</dbReference>
<dbReference type="Pfam" id="PF00956">
    <property type="entry name" value="NAP"/>
    <property type="match status" value="1"/>
</dbReference>
<dbReference type="InterPro" id="IPR037231">
    <property type="entry name" value="NAP-like_sf"/>
</dbReference>
<organism evidence="6 7">
    <name type="scientific">Pristionchus mayeri</name>
    <dbReference type="NCBI Taxonomy" id="1317129"/>
    <lineage>
        <taxon>Eukaryota</taxon>
        <taxon>Metazoa</taxon>
        <taxon>Ecdysozoa</taxon>
        <taxon>Nematoda</taxon>
        <taxon>Chromadorea</taxon>
        <taxon>Rhabditida</taxon>
        <taxon>Rhabditina</taxon>
        <taxon>Diplogasteromorpha</taxon>
        <taxon>Diplogasteroidea</taxon>
        <taxon>Neodiplogasteridae</taxon>
        <taxon>Pristionchus</taxon>
    </lineage>
</organism>
<dbReference type="SUPFAM" id="SSF143113">
    <property type="entry name" value="NAP-like"/>
    <property type="match status" value="1"/>
</dbReference>
<evidence type="ECO:0000256" key="2">
    <source>
        <dbReference type="ARBA" id="ARBA00009947"/>
    </source>
</evidence>
<dbReference type="GO" id="GO:0006334">
    <property type="term" value="P:nucleosome assembly"/>
    <property type="evidence" value="ECO:0007669"/>
    <property type="project" value="InterPro"/>
</dbReference>
<dbReference type="Gene3D" id="3.30.1120.90">
    <property type="entry name" value="Nucleosome assembly protein"/>
    <property type="match status" value="1"/>
</dbReference>
<dbReference type="InterPro" id="IPR002164">
    <property type="entry name" value="NAP_family"/>
</dbReference>
<comment type="similarity">
    <text evidence="2 4">Belongs to the nucleosome assembly protein (NAP) family.</text>
</comment>
<dbReference type="GO" id="GO:0005634">
    <property type="term" value="C:nucleus"/>
    <property type="evidence" value="ECO:0007669"/>
    <property type="project" value="UniProtKB-SubCell"/>
</dbReference>
<sequence length="344" mass="38639">CSGNTRIMPEAVPMNGGDLAALLANSGYNFDGMGGMNQNFEMLSKLPAKVKARVAALKGLQVKSIEIEAAFYAKVHELEKQFEAEFGAVNEERRKIVAGEYEPTAEESTRALIHGATEEEIKELNEKSEADNGEKGIPEFWLQVLKSADQVGEAIQECDEPILKYLTDITSTVQVEPAGFTLFFHFAENPYFKNKVLSKQYKLEVKPDAEDPFDYDGPAVTETVGEKIEWNESMDVTKKVIKKKQKKGANAGKFLTKTVKADSFFNFFDPPKAPDADHKNEDDEDEETQDLLRADFELGQILRDHIIPRAVLFFTGEQCEDDMFDDFGDEGDDDEDDEDDEDEE</sequence>
<evidence type="ECO:0000256" key="1">
    <source>
        <dbReference type="ARBA" id="ARBA00004123"/>
    </source>
</evidence>
<evidence type="ECO:0000313" key="7">
    <source>
        <dbReference type="Proteomes" id="UP001328107"/>
    </source>
</evidence>